<evidence type="ECO:0000313" key="3">
    <source>
        <dbReference type="EMBL" id="CDM69319.1"/>
    </source>
</evidence>
<dbReference type="PATRIC" id="fig|1216932.3.peg.2162"/>
<gene>
    <name evidence="3" type="ORF">CM240_2162</name>
</gene>
<keyword evidence="2" id="KW-0812">Transmembrane</keyword>
<reference evidence="3 4" key="1">
    <citation type="submission" date="2013-11" db="EMBL/GenBank/DDBJ databases">
        <title>Complete genome sequence of Clostridum sp. M2/40.</title>
        <authorList>
            <person name="Wibberg D."/>
            <person name="Puehler A."/>
            <person name="Schlueter A."/>
        </authorList>
    </citation>
    <scope>NUCLEOTIDE SEQUENCE [LARGE SCALE GENOMIC DNA]</scope>
    <source>
        <strain evidence="4">M2/40</strain>
    </source>
</reference>
<dbReference type="OrthoDB" id="1952449at2"/>
<keyword evidence="4" id="KW-1185">Reference proteome</keyword>
<evidence type="ECO:0000256" key="2">
    <source>
        <dbReference type="SAM" id="Phobius"/>
    </source>
</evidence>
<feature type="transmembrane region" description="Helical" evidence="2">
    <location>
        <begin position="21"/>
        <end position="41"/>
    </location>
</feature>
<dbReference type="HOGENOM" id="CLU_1048478_0_0_9"/>
<dbReference type="EMBL" id="HG917868">
    <property type="protein sequence ID" value="CDM69319.1"/>
    <property type="molecule type" value="Genomic_DNA"/>
</dbReference>
<keyword evidence="2" id="KW-1133">Transmembrane helix</keyword>
<dbReference type="STRING" id="1216932.CM240_2162"/>
<protein>
    <submittedName>
        <fullName evidence="3">Putative membrane protein</fullName>
    </submittedName>
</protein>
<feature type="region of interest" description="Disordered" evidence="1">
    <location>
        <begin position="55"/>
        <end position="94"/>
    </location>
</feature>
<dbReference type="AlphaFoldDB" id="W6S0D3"/>
<sequence>MAKPSIFSSNYRQEVKRKRNRRIALIIIIILIVTGGGLFIIKKSDIKSMIQSFKSHKSEVKESNESPKEASKDEKSEEKEEVADEKEENKKVDVTLPSNEQITLEIDKDNKILSIESNNSNLESILNNSSDKAVLYDTNEQTMALVDNTGNVTDITYKQYKSTKGSITTREGMLSSDSDFNWTRDPKFAGDNIIIYTSSVPWFKDELYLWKYDIATGEHNTLSVQGSSLFGGKNVSIDEYVEGKGLKVTVNNVTYYVDDTGKVSGE</sequence>
<organism evidence="3 4">
    <name type="scientific">Clostridium bornimense</name>
    <dbReference type="NCBI Taxonomy" id="1216932"/>
    <lineage>
        <taxon>Bacteria</taxon>
        <taxon>Bacillati</taxon>
        <taxon>Bacillota</taxon>
        <taxon>Clostridia</taxon>
        <taxon>Eubacteriales</taxon>
        <taxon>Clostridiaceae</taxon>
        <taxon>Clostridium</taxon>
    </lineage>
</organism>
<keyword evidence="2" id="KW-0472">Membrane</keyword>
<name>W6S0D3_9CLOT</name>
<evidence type="ECO:0000313" key="4">
    <source>
        <dbReference type="Proteomes" id="UP000019426"/>
    </source>
</evidence>
<dbReference type="RefSeq" id="WP_044039038.1">
    <property type="nucleotide sequence ID" value="NZ_HG917868.1"/>
</dbReference>
<proteinExistence type="predicted"/>
<dbReference type="KEGG" id="clt:CM240_2162"/>
<accession>W6S0D3</accession>
<dbReference type="eggNOG" id="ENOG5032S5I">
    <property type="taxonomic scope" value="Bacteria"/>
</dbReference>
<dbReference type="Proteomes" id="UP000019426">
    <property type="component" value="Chromosome M2/40_rep1"/>
</dbReference>
<feature type="compositionally biased region" description="Basic and acidic residues" evidence="1">
    <location>
        <begin position="56"/>
        <end position="78"/>
    </location>
</feature>
<evidence type="ECO:0000256" key="1">
    <source>
        <dbReference type="SAM" id="MobiDB-lite"/>
    </source>
</evidence>